<feature type="compositionally biased region" description="Basic and acidic residues" evidence="1">
    <location>
        <begin position="1"/>
        <end position="10"/>
    </location>
</feature>
<dbReference type="EMBL" id="JRRC01512642">
    <property type="protein sequence ID" value="KHG08853.1"/>
    <property type="molecule type" value="Genomic_DNA"/>
</dbReference>
<dbReference type="Proteomes" id="UP000032142">
    <property type="component" value="Unassembled WGS sequence"/>
</dbReference>
<keyword evidence="4" id="KW-1185">Reference proteome</keyword>
<dbReference type="EMBL" id="KN419467">
    <property type="protein sequence ID" value="KHG21734.1"/>
    <property type="molecule type" value="Genomic_DNA"/>
</dbReference>
<gene>
    <name evidence="3" type="ORF">F383_03242</name>
    <name evidence="2" type="ORF">F383_13824</name>
</gene>
<reference evidence="2" key="1">
    <citation type="submission" date="2014-09" db="EMBL/GenBank/DDBJ databases">
        <title>G. arboreum L. cv. AKA8401 A2 genome assembly version 1.0.</title>
        <authorList>
            <person name="Mudge J."/>
            <person name="Ramaraj T."/>
            <person name="Lindquist I.E."/>
            <person name="Bharti A.K."/>
            <person name="Sundararajan A."/>
            <person name="Cameron C.T."/>
            <person name="Woodward J.E."/>
            <person name="May G.D."/>
            <person name="Brubaker C."/>
            <person name="Broadhvest J."/>
            <person name="Wilkins T.A."/>
        </authorList>
    </citation>
    <scope>NUCLEOTIDE SEQUENCE</scope>
</reference>
<feature type="region of interest" description="Disordered" evidence="1">
    <location>
        <begin position="1"/>
        <end position="22"/>
    </location>
</feature>
<proteinExistence type="predicted"/>
<evidence type="ECO:0000313" key="2">
    <source>
        <dbReference type="EMBL" id="KHG08853.1"/>
    </source>
</evidence>
<name>A0A0B0N373_GOSAR</name>
<protein>
    <submittedName>
        <fullName evidence="2">E3 ubiquitin-protein ligase highwire</fullName>
    </submittedName>
</protein>
<evidence type="ECO:0000313" key="3">
    <source>
        <dbReference type="EMBL" id="KHG21734.1"/>
    </source>
</evidence>
<organism evidence="2 4">
    <name type="scientific">Gossypium arboreum</name>
    <name type="common">Tree cotton</name>
    <name type="synonym">Gossypium nanking</name>
    <dbReference type="NCBI Taxonomy" id="29729"/>
    <lineage>
        <taxon>Eukaryota</taxon>
        <taxon>Viridiplantae</taxon>
        <taxon>Streptophyta</taxon>
        <taxon>Embryophyta</taxon>
        <taxon>Tracheophyta</taxon>
        <taxon>Spermatophyta</taxon>
        <taxon>Magnoliopsida</taxon>
        <taxon>eudicotyledons</taxon>
        <taxon>Gunneridae</taxon>
        <taxon>Pentapetalae</taxon>
        <taxon>rosids</taxon>
        <taxon>malvids</taxon>
        <taxon>Malvales</taxon>
        <taxon>Malvaceae</taxon>
        <taxon>Malvoideae</taxon>
        <taxon>Gossypium</taxon>
    </lineage>
</organism>
<sequence length="64" mass="7170">MVSDGDKRQNDSGAWSTEGNGKRTFAILVQRRQGSVRPQAMSTLTRQEERHKGGLRILGFLKIV</sequence>
<evidence type="ECO:0000313" key="4">
    <source>
        <dbReference type="Proteomes" id="UP000032142"/>
    </source>
</evidence>
<evidence type="ECO:0000256" key="1">
    <source>
        <dbReference type="SAM" id="MobiDB-lite"/>
    </source>
</evidence>
<reference evidence="4" key="2">
    <citation type="submission" date="2014-09" db="EMBL/GenBank/DDBJ databases">
        <authorList>
            <person name="Mudge J."/>
            <person name="Ramaraj T."/>
            <person name="Lindquist I.E."/>
            <person name="Bharti A.K."/>
            <person name="Sundararajan A."/>
            <person name="Cameron C.T."/>
            <person name="Woodward J.E."/>
            <person name="May G.D."/>
            <person name="Brubaker C."/>
            <person name="Broadhvest J."/>
            <person name="Wilkins T.A."/>
        </authorList>
    </citation>
    <scope>NUCLEOTIDE SEQUENCE</scope>
    <source>
        <strain evidence="4">cv. AKA8401</strain>
    </source>
</reference>
<accession>A0A0B0N373</accession>
<dbReference type="AlphaFoldDB" id="A0A0B0N373"/>